<proteinExistence type="predicted"/>
<evidence type="ECO:0000256" key="1">
    <source>
        <dbReference type="SAM" id="Phobius"/>
    </source>
</evidence>
<evidence type="ECO:0000313" key="2">
    <source>
        <dbReference type="EMBL" id="OYD54238.1"/>
    </source>
</evidence>
<keyword evidence="1" id="KW-0812">Transmembrane</keyword>
<keyword evidence="3" id="KW-1185">Reference proteome</keyword>
<dbReference type="Pfam" id="PF07254">
    <property type="entry name" value="Cpta_toxin"/>
    <property type="match status" value="1"/>
</dbReference>
<evidence type="ECO:0000313" key="3">
    <source>
        <dbReference type="Proteomes" id="UP000215181"/>
    </source>
</evidence>
<dbReference type="RefSeq" id="WP_094268078.1">
    <property type="nucleotide sequence ID" value="NZ_NOIH01000008.1"/>
</dbReference>
<keyword evidence="1" id="KW-1133">Transmembrane helix</keyword>
<dbReference type="EMBL" id="NOIH01000008">
    <property type="protein sequence ID" value="OYD54238.1"/>
    <property type="molecule type" value="Genomic_DNA"/>
</dbReference>
<protein>
    <recommendedName>
        <fullName evidence="4">Toxin CptA</fullName>
    </recommendedName>
</protein>
<reference evidence="2 3" key="1">
    <citation type="submission" date="2017-07" db="EMBL/GenBank/DDBJ databases">
        <title>Thauera sp. KNDSS-Mac4 genome sequence and assembly.</title>
        <authorList>
            <person name="Mayilraj S."/>
        </authorList>
    </citation>
    <scope>NUCLEOTIDE SEQUENCE [LARGE SCALE GENOMIC DNA]</scope>
    <source>
        <strain evidence="2 3">KNDSS-Mac4</strain>
    </source>
</reference>
<feature type="transmembrane region" description="Helical" evidence="1">
    <location>
        <begin position="49"/>
        <end position="66"/>
    </location>
</feature>
<dbReference type="AlphaFoldDB" id="A0A235EYW1"/>
<dbReference type="OrthoDB" id="9180819at2"/>
<name>A0A235EYW1_9RHOO</name>
<organism evidence="2 3">
    <name type="scientific">Thauera propionica</name>
    <dbReference type="NCBI Taxonomy" id="2019431"/>
    <lineage>
        <taxon>Bacteria</taxon>
        <taxon>Pseudomonadati</taxon>
        <taxon>Pseudomonadota</taxon>
        <taxon>Betaproteobacteria</taxon>
        <taxon>Rhodocyclales</taxon>
        <taxon>Zoogloeaceae</taxon>
        <taxon>Thauera</taxon>
    </lineage>
</organism>
<dbReference type="InterPro" id="IPR009883">
    <property type="entry name" value="YgfX"/>
</dbReference>
<dbReference type="Proteomes" id="UP000215181">
    <property type="component" value="Unassembled WGS sequence"/>
</dbReference>
<keyword evidence="1" id="KW-0472">Membrane</keyword>
<sequence>MHFPLTIALRPSRRVMASILALHVGAGLALFHVPALSLARGALLSMSTLAPLAAWGAVLLSLVLALRAELAKRGVVLTLHGNGLLSHGEGAISRSFALADGHVDLGWAVWLPLAEEQIGVRRGSSWFGSRLMLTRANLPESQWRPLRIWIRHKAAPVDEG</sequence>
<evidence type="ECO:0008006" key="4">
    <source>
        <dbReference type="Google" id="ProtNLM"/>
    </source>
</evidence>
<accession>A0A235EYW1</accession>
<comment type="caution">
    <text evidence="2">The sequence shown here is derived from an EMBL/GenBank/DDBJ whole genome shotgun (WGS) entry which is preliminary data.</text>
</comment>
<gene>
    <name evidence="2" type="ORF">CGK74_08585</name>
</gene>